<evidence type="ECO:0000256" key="1">
    <source>
        <dbReference type="SAM" id="Phobius"/>
    </source>
</evidence>
<organism evidence="2 3">
    <name type="scientific">Arsenicicoccus piscis</name>
    <dbReference type="NCBI Taxonomy" id="673954"/>
    <lineage>
        <taxon>Bacteria</taxon>
        <taxon>Bacillati</taxon>
        <taxon>Actinomycetota</taxon>
        <taxon>Actinomycetes</taxon>
        <taxon>Micrococcales</taxon>
        <taxon>Intrasporangiaceae</taxon>
        <taxon>Arsenicicoccus</taxon>
    </lineage>
</organism>
<dbReference type="RefSeq" id="WP_284284750.1">
    <property type="nucleotide sequence ID" value="NZ_BSUJ01000001.1"/>
</dbReference>
<dbReference type="InterPro" id="IPR011701">
    <property type="entry name" value="MFS"/>
</dbReference>
<protein>
    <recommendedName>
        <fullName evidence="4">MFS transporter</fullName>
    </recommendedName>
</protein>
<evidence type="ECO:0008006" key="4">
    <source>
        <dbReference type="Google" id="ProtNLM"/>
    </source>
</evidence>
<keyword evidence="1" id="KW-0472">Membrane</keyword>
<dbReference type="Pfam" id="PF07690">
    <property type="entry name" value="MFS_1"/>
    <property type="match status" value="1"/>
</dbReference>
<proteinExistence type="predicted"/>
<sequence>MALVLGAIVANRWFYAHRGLVTGLFSGANATGQLLFLPAIAAAVAGPGWRYAAMIVAVLALVVALLVGLFLRDYPHQVGLMPFGVGEGQAIDAAPPCATRRSGPTALMVWIPSLVRRPTRGWWPCRRCAGRAAPGPSGRWR</sequence>
<dbReference type="InterPro" id="IPR036259">
    <property type="entry name" value="MFS_trans_sf"/>
</dbReference>
<evidence type="ECO:0000313" key="2">
    <source>
        <dbReference type="EMBL" id="GMA20973.1"/>
    </source>
</evidence>
<feature type="transmembrane region" description="Helical" evidence="1">
    <location>
        <begin position="20"/>
        <end position="45"/>
    </location>
</feature>
<name>A0ABQ6HT19_9MICO</name>
<keyword evidence="1" id="KW-0812">Transmembrane</keyword>
<keyword evidence="3" id="KW-1185">Reference proteome</keyword>
<gene>
    <name evidence="2" type="ORF">GCM10025862_29940</name>
</gene>
<keyword evidence="1" id="KW-1133">Transmembrane helix</keyword>
<accession>A0ABQ6HT19</accession>
<evidence type="ECO:0000313" key="3">
    <source>
        <dbReference type="Proteomes" id="UP001157109"/>
    </source>
</evidence>
<dbReference type="SUPFAM" id="SSF103473">
    <property type="entry name" value="MFS general substrate transporter"/>
    <property type="match status" value="1"/>
</dbReference>
<dbReference type="Gene3D" id="1.20.1250.20">
    <property type="entry name" value="MFS general substrate transporter like domains"/>
    <property type="match status" value="1"/>
</dbReference>
<dbReference type="Proteomes" id="UP001157109">
    <property type="component" value="Unassembled WGS sequence"/>
</dbReference>
<dbReference type="EMBL" id="BSUJ01000001">
    <property type="protein sequence ID" value="GMA20973.1"/>
    <property type="molecule type" value="Genomic_DNA"/>
</dbReference>
<comment type="caution">
    <text evidence="2">The sequence shown here is derived from an EMBL/GenBank/DDBJ whole genome shotgun (WGS) entry which is preliminary data.</text>
</comment>
<reference evidence="3" key="1">
    <citation type="journal article" date="2019" name="Int. J. Syst. Evol. Microbiol.">
        <title>The Global Catalogue of Microorganisms (GCM) 10K type strain sequencing project: providing services to taxonomists for standard genome sequencing and annotation.</title>
        <authorList>
            <consortium name="The Broad Institute Genomics Platform"/>
            <consortium name="The Broad Institute Genome Sequencing Center for Infectious Disease"/>
            <person name="Wu L."/>
            <person name="Ma J."/>
        </authorList>
    </citation>
    <scope>NUCLEOTIDE SEQUENCE [LARGE SCALE GENOMIC DNA]</scope>
    <source>
        <strain evidence="3">NBRC 105830</strain>
    </source>
</reference>
<feature type="transmembrane region" description="Helical" evidence="1">
    <location>
        <begin position="51"/>
        <end position="71"/>
    </location>
</feature>